<dbReference type="RefSeq" id="WP_039189533.1">
    <property type="nucleotide sequence ID" value="NZ_CAUFSP010000024.1"/>
</dbReference>
<evidence type="ECO:0000313" key="2">
    <source>
        <dbReference type="Proteomes" id="UP000218796"/>
    </source>
</evidence>
<dbReference type="AlphaFoldDB" id="A0A2A2MH49"/>
<reference evidence="1 2" key="1">
    <citation type="submission" date="2017-08" db="EMBL/GenBank/DDBJ databases">
        <title>Draft Genome Sequence of Hafnia alvei CITHA-6 Isolated from Raw Bovine Milk.</title>
        <authorList>
            <person name="Culligan E.P."/>
            <person name="Mcsweeney A."/>
            <person name="O'Doherty C."/>
            <person name="Gleeson E."/>
            <person name="O'Riordan D."/>
            <person name="Sleator R.D."/>
        </authorList>
    </citation>
    <scope>NUCLEOTIDE SEQUENCE [LARGE SCALE GENOMIC DNA]</scope>
    <source>
        <strain evidence="1 2">CITHA-6</strain>
    </source>
</reference>
<evidence type="ECO:0000313" key="1">
    <source>
        <dbReference type="EMBL" id="PAV98292.1"/>
    </source>
</evidence>
<name>A0A2A2MH49_9GAMM</name>
<organism evidence="1 2">
    <name type="scientific">Hafnia paralvei</name>
    <dbReference type="NCBI Taxonomy" id="546367"/>
    <lineage>
        <taxon>Bacteria</taxon>
        <taxon>Pseudomonadati</taxon>
        <taxon>Pseudomonadota</taxon>
        <taxon>Gammaproteobacteria</taxon>
        <taxon>Enterobacterales</taxon>
        <taxon>Hafniaceae</taxon>
        <taxon>Hafnia</taxon>
    </lineage>
</organism>
<dbReference type="OrthoDB" id="6637075at2"/>
<protein>
    <submittedName>
        <fullName evidence="1">Uncharacterized protein</fullName>
    </submittedName>
</protein>
<proteinExistence type="predicted"/>
<comment type="caution">
    <text evidence="1">The sequence shown here is derived from an EMBL/GenBank/DDBJ whole genome shotgun (WGS) entry which is preliminary data.</text>
</comment>
<keyword evidence="2" id="KW-1185">Reference proteome</keyword>
<gene>
    <name evidence="1" type="ORF">CJD50_02115</name>
</gene>
<dbReference type="EMBL" id="NQMS01000001">
    <property type="protein sequence ID" value="PAV98292.1"/>
    <property type="molecule type" value="Genomic_DNA"/>
</dbReference>
<accession>A0A2A2MH49</accession>
<dbReference type="Proteomes" id="UP000218796">
    <property type="component" value="Unassembled WGS sequence"/>
</dbReference>
<sequence>MKKEWFTKKDLVNLGSGSSTPDKAWLTIFNQMSQEERQLLTTFVMREGIDALLCCLHTNAKTSHTMLMKN</sequence>